<proteinExistence type="predicted"/>
<name>A0A915Z7T2_9GLOM</name>
<accession>A0A915Z7T2</accession>
<evidence type="ECO:0008006" key="3">
    <source>
        <dbReference type="Google" id="ProtNLM"/>
    </source>
</evidence>
<protein>
    <recommendedName>
        <fullName evidence="3">PLP-dependent transferase</fullName>
    </recommendedName>
</protein>
<sequence length="71" mass="7695">MFNKTITGIPASCAILQIASKSGILNFGFLIDSRYIAFTVGTTKWIGGHGTTIGSVVIDEEFIDKPKMKML</sequence>
<evidence type="ECO:0000313" key="2">
    <source>
        <dbReference type="Proteomes" id="UP000684084"/>
    </source>
</evidence>
<comment type="caution">
    <text evidence="1">The sequence shown here is derived from an EMBL/GenBank/DDBJ whole genome shotgun (WGS) entry which is preliminary data.</text>
</comment>
<dbReference type="Proteomes" id="UP000684084">
    <property type="component" value="Unassembled WGS sequence"/>
</dbReference>
<reference evidence="1" key="1">
    <citation type="submission" date="2020-05" db="EMBL/GenBank/DDBJ databases">
        <authorList>
            <person name="Rincon C."/>
            <person name="Sanders R I."/>
            <person name="Robbins C."/>
            <person name="Chaturvedi A."/>
        </authorList>
    </citation>
    <scope>NUCLEOTIDE SEQUENCE</scope>
    <source>
        <strain evidence="1">CHB12</strain>
    </source>
</reference>
<organism evidence="1 2">
    <name type="scientific">Rhizophagus irregularis</name>
    <dbReference type="NCBI Taxonomy" id="588596"/>
    <lineage>
        <taxon>Eukaryota</taxon>
        <taxon>Fungi</taxon>
        <taxon>Fungi incertae sedis</taxon>
        <taxon>Mucoromycota</taxon>
        <taxon>Glomeromycotina</taxon>
        <taxon>Glomeromycetes</taxon>
        <taxon>Glomerales</taxon>
        <taxon>Glomeraceae</taxon>
        <taxon>Rhizophagus</taxon>
    </lineage>
</organism>
<evidence type="ECO:0000313" key="1">
    <source>
        <dbReference type="EMBL" id="CAB5364283.1"/>
    </source>
</evidence>
<dbReference type="EMBL" id="CAGKOT010000019">
    <property type="protein sequence ID" value="CAB5364283.1"/>
    <property type="molecule type" value="Genomic_DNA"/>
</dbReference>
<dbReference type="AlphaFoldDB" id="A0A915Z7T2"/>
<gene>
    <name evidence="1" type="ORF">CHRIB12_LOCUS9914</name>
</gene>